<dbReference type="EMBL" id="BMRG01000032">
    <property type="protein sequence ID" value="GGP86652.1"/>
    <property type="molecule type" value="Genomic_DNA"/>
</dbReference>
<keyword evidence="9" id="KW-0472">Membrane</keyword>
<evidence type="ECO:0000259" key="11">
    <source>
        <dbReference type="Pfam" id="PF07730"/>
    </source>
</evidence>
<evidence type="ECO:0000256" key="9">
    <source>
        <dbReference type="SAM" id="Phobius"/>
    </source>
</evidence>
<dbReference type="InterPro" id="IPR003594">
    <property type="entry name" value="HATPase_dom"/>
</dbReference>
<dbReference type="Proteomes" id="UP000639606">
    <property type="component" value="Unassembled WGS sequence"/>
</dbReference>
<dbReference type="Pfam" id="PF02518">
    <property type="entry name" value="HATPase_c"/>
    <property type="match status" value="1"/>
</dbReference>
<dbReference type="Pfam" id="PF07730">
    <property type="entry name" value="HisKA_3"/>
    <property type="match status" value="1"/>
</dbReference>
<evidence type="ECO:0000313" key="12">
    <source>
        <dbReference type="EMBL" id="GGP86652.1"/>
    </source>
</evidence>
<evidence type="ECO:0000256" key="6">
    <source>
        <dbReference type="ARBA" id="ARBA00022777"/>
    </source>
</evidence>
<dbReference type="GO" id="GO:0005524">
    <property type="term" value="F:ATP binding"/>
    <property type="evidence" value="ECO:0007669"/>
    <property type="project" value="UniProtKB-KW"/>
</dbReference>
<feature type="transmembrane region" description="Helical" evidence="9">
    <location>
        <begin position="195"/>
        <end position="212"/>
    </location>
</feature>
<evidence type="ECO:0000313" key="13">
    <source>
        <dbReference type="Proteomes" id="UP000639606"/>
    </source>
</evidence>
<dbReference type="CDD" id="cd16917">
    <property type="entry name" value="HATPase_UhpB-NarQ-NarX-like"/>
    <property type="match status" value="1"/>
</dbReference>
<dbReference type="SUPFAM" id="SSF55874">
    <property type="entry name" value="ATPase domain of HSP90 chaperone/DNA topoisomerase II/histidine kinase"/>
    <property type="match status" value="1"/>
</dbReference>
<dbReference type="Gene3D" id="1.20.5.1930">
    <property type="match status" value="1"/>
</dbReference>
<accession>A0A918AUJ4</accession>
<dbReference type="GO" id="GO:0016020">
    <property type="term" value="C:membrane"/>
    <property type="evidence" value="ECO:0007669"/>
    <property type="project" value="InterPro"/>
</dbReference>
<keyword evidence="9" id="KW-0812">Transmembrane</keyword>
<dbReference type="PANTHER" id="PTHR24421">
    <property type="entry name" value="NITRATE/NITRITE SENSOR PROTEIN NARX-RELATED"/>
    <property type="match status" value="1"/>
</dbReference>
<keyword evidence="8" id="KW-0902">Two-component regulatory system</keyword>
<evidence type="ECO:0000256" key="2">
    <source>
        <dbReference type="ARBA" id="ARBA00012438"/>
    </source>
</evidence>
<keyword evidence="5" id="KW-0547">Nucleotide-binding</keyword>
<feature type="transmembrane region" description="Helical" evidence="9">
    <location>
        <begin position="67"/>
        <end position="88"/>
    </location>
</feature>
<keyword evidence="9" id="KW-1133">Transmembrane helix</keyword>
<dbReference type="Gene3D" id="3.30.565.10">
    <property type="entry name" value="Histidine kinase-like ATPase, C-terminal domain"/>
    <property type="match status" value="1"/>
</dbReference>
<comment type="caution">
    <text evidence="12">The sequence shown here is derived from an EMBL/GenBank/DDBJ whole genome shotgun (WGS) entry which is preliminary data.</text>
</comment>
<evidence type="ECO:0000259" key="10">
    <source>
        <dbReference type="Pfam" id="PF02518"/>
    </source>
</evidence>
<keyword evidence="4" id="KW-0808">Transferase</keyword>
<feature type="transmembrane region" description="Helical" evidence="9">
    <location>
        <begin position="100"/>
        <end position="125"/>
    </location>
</feature>
<keyword evidence="7" id="KW-0067">ATP-binding</keyword>
<dbReference type="InterPro" id="IPR011712">
    <property type="entry name" value="Sig_transdc_His_kin_sub3_dim/P"/>
</dbReference>
<dbReference type="GO" id="GO:0046983">
    <property type="term" value="F:protein dimerization activity"/>
    <property type="evidence" value="ECO:0007669"/>
    <property type="project" value="InterPro"/>
</dbReference>
<feature type="transmembrane region" description="Helical" evidence="9">
    <location>
        <begin position="173"/>
        <end position="189"/>
    </location>
</feature>
<dbReference type="PANTHER" id="PTHR24421:SF10">
    <property type="entry name" value="NITRATE_NITRITE SENSOR PROTEIN NARQ"/>
    <property type="match status" value="1"/>
</dbReference>
<reference evidence="12" key="1">
    <citation type="journal article" date="2014" name="Int. J. Syst. Evol. Microbiol.">
        <title>Complete genome sequence of Corynebacterium casei LMG S-19264T (=DSM 44701T), isolated from a smear-ripened cheese.</title>
        <authorList>
            <consortium name="US DOE Joint Genome Institute (JGI-PGF)"/>
            <person name="Walter F."/>
            <person name="Albersmeier A."/>
            <person name="Kalinowski J."/>
            <person name="Ruckert C."/>
        </authorList>
    </citation>
    <scope>NUCLEOTIDE SEQUENCE</scope>
    <source>
        <strain evidence="12">JCM 3313</strain>
    </source>
</reference>
<protein>
    <recommendedName>
        <fullName evidence="2">histidine kinase</fullName>
        <ecNumber evidence="2">2.7.13.3</ecNumber>
    </recommendedName>
</protein>
<name>A0A918AUJ4_9PSEU</name>
<dbReference type="EC" id="2.7.13.3" evidence="2"/>
<sequence length="440" mass="46884">MTTGVEGAEPGPLDTDTANAARTRYRDGVAEVGWWPRLVRAVVRPLVFVVARGAPPDPLVGPAGLRGLRWVVAAPTAVAAVVLANAPFRVFRVSQLEPRIVLSSLLAGLPVVLAVRYPLVAWRLIALQVLLAPFTYPANADLERWWGWPWVMGLTISTGFVLFALAESYDGPVVVAAWALTTAAAWPHLPDWREHVLAALLGAGVMVLGNTLRSRRRADLRRVAEQSRAAALEERTRIARELHDVVSHHMSVLVLRADAAPYRLPGLAPEVRAEFQLLQDIARDGLTEMRRMLGALRSDGEAETAPQPGVGEIEELVRRFGAAGTAIELDIRCGPDPLPVGIGPSAYRIVREALSNSARHAPGAAVSVGLAVDAGRLRITVSNTAAARPALDAGGDRPRQGLAGMAERVRVLGGEFRAAPTPDGGFAVIAELPLGGRADG</sequence>
<feature type="domain" description="Histidine kinase/HSP90-like ATPase" evidence="10">
    <location>
        <begin position="346"/>
        <end position="434"/>
    </location>
</feature>
<evidence type="ECO:0000256" key="7">
    <source>
        <dbReference type="ARBA" id="ARBA00022840"/>
    </source>
</evidence>
<keyword evidence="3" id="KW-0597">Phosphoprotein</keyword>
<dbReference type="AlphaFoldDB" id="A0A918AUJ4"/>
<evidence type="ECO:0000256" key="4">
    <source>
        <dbReference type="ARBA" id="ARBA00022679"/>
    </source>
</evidence>
<feature type="domain" description="Signal transduction histidine kinase subgroup 3 dimerisation and phosphoacceptor" evidence="11">
    <location>
        <begin position="234"/>
        <end position="299"/>
    </location>
</feature>
<reference evidence="12" key="2">
    <citation type="submission" date="2020-09" db="EMBL/GenBank/DDBJ databases">
        <authorList>
            <person name="Sun Q."/>
            <person name="Ohkuma M."/>
        </authorList>
    </citation>
    <scope>NUCLEOTIDE SEQUENCE</scope>
    <source>
        <strain evidence="12">JCM 3313</strain>
    </source>
</reference>
<proteinExistence type="predicted"/>
<evidence type="ECO:0000256" key="5">
    <source>
        <dbReference type="ARBA" id="ARBA00022741"/>
    </source>
</evidence>
<gene>
    <name evidence="12" type="ORF">GCM10010185_70530</name>
</gene>
<keyword evidence="13" id="KW-1185">Reference proteome</keyword>
<comment type="catalytic activity">
    <reaction evidence="1">
        <text>ATP + protein L-histidine = ADP + protein N-phospho-L-histidine.</text>
        <dbReference type="EC" id="2.7.13.3"/>
    </reaction>
</comment>
<evidence type="ECO:0000256" key="3">
    <source>
        <dbReference type="ARBA" id="ARBA00022553"/>
    </source>
</evidence>
<dbReference type="InterPro" id="IPR050482">
    <property type="entry name" value="Sensor_HK_TwoCompSys"/>
</dbReference>
<dbReference type="InterPro" id="IPR036890">
    <property type="entry name" value="HATPase_C_sf"/>
</dbReference>
<organism evidence="12 13">
    <name type="scientific">Saccharothrix coeruleofusca</name>
    <dbReference type="NCBI Taxonomy" id="33919"/>
    <lineage>
        <taxon>Bacteria</taxon>
        <taxon>Bacillati</taxon>
        <taxon>Actinomycetota</taxon>
        <taxon>Actinomycetes</taxon>
        <taxon>Pseudonocardiales</taxon>
        <taxon>Pseudonocardiaceae</taxon>
        <taxon>Saccharothrix</taxon>
    </lineage>
</organism>
<dbReference type="GO" id="GO:0000155">
    <property type="term" value="F:phosphorelay sensor kinase activity"/>
    <property type="evidence" value="ECO:0007669"/>
    <property type="project" value="InterPro"/>
</dbReference>
<keyword evidence="6 12" id="KW-0418">Kinase</keyword>
<evidence type="ECO:0000256" key="1">
    <source>
        <dbReference type="ARBA" id="ARBA00000085"/>
    </source>
</evidence>
<feature type="transmembrane region" description="Helical" evidence="9">
    <location>
        <begin position="145"/>
        <end position="166"/>
    </location>
</feature>
<evidence type="ECO:0000256" key="8">
    <source>
        <dbReference type="ARBA" id="ARBA00023012"/>
    </source>
</evidence>